<protein>
    <submittedName>
        <fullName evidence="2">Uncharacterized protein</fullName>
    </submittedName>
</protein>
<feature type="region of interest" description="Disordered" evidence="1">
    <location>
        <begin position="1"/>
        <end position="64"/>
    </location>
</feature>
<feature type="non-terminal residue" evidence="2">
    <location>
        <position position="1"/>
    </location>
</feature>
<dbReference type="VEuPathDB" id="ToxoDB:CSUI_007561"/>
<evidence type="ECO:0000256" key="1">
    <source>
        <dbReference type="SAM" id="MobiDB-lite"/>
    </source>
</evidence>
<feature type="compositionally biased region" description="Basic and acidic residues" evidence="1">
    <location>
        <begin position="20"/>
        <end position="50"/>
    </location>
</feature>
<evidence type="ECO:0000313" key="2">
    <source>
        <dbReference type="EMBL" id="PHJ18611.1"/>
    </source>
</evidence>
<reference evidence="2 3" key="1">
    <citation type="journal article" date="2017" name="Int. J. Parasitol.">
        <title>The genome of the protozoan parasite Cystoisospora suis and a reverse vaccinology approach to identify vaccine candidates.</title>
        <authorList>
            <person name="Palmieri N."/>
            <person name="Shrestha A."/>
            <person name="Ruttkowski B."/>
            <person name="Beck T."/>
            <person name="Vogl C."/>
            <person name="Tomley F."/>
            <person name="Blake D.P."/>
            <person name="Joachim A."/>
        </authorList>
    </citation>
    <scope>NUCLEOTIDE SEQUENCE [LARGE SCALE GENOMIC DNA]</scope>
    <source>
        <strain evidence="2 3">Wien I</strain>
    </source>
</reference>
<dbReference type="GeneID" id="94430917"/>
<accession>A0A2C6JU73</accession>
<keyword evidence="3" id="KW-1185">Reference proteome</keyword>
<dbReference type="RefSeq" id="XP_067920317.1">
    <property type="nucleotide sequence ID" value="XM_068067706.1"/>
</dbReference>
<proteinExistence type="predicted"/>
<comment type="caution">
    <text evidence="2">The sequence shown here is derived from an EMBL/GenBank/DDBJ whole genome shotgun (WGS) entry which is preliminary data.</text>
</comment>
<name>A0A2C6JU73_9APIC</name>
<organism evidence="2 3">
    <name type="scientific">Cystoisospora suis</name>
    <dbReference type="NCBI Taxonomy" id="483139"/>
    <lineage>
        <taxon>Eukaryota</taxon>
        <taxon>Sar</taxon>
        <taxon>Alveolata</taxon>
        <taxon>Apicomplexa</taxon>
        <taxon>Conoidasida</taxon>
        <taxon>Coccidia</taxon>
        <taxon>Eucoccidiorida</taxon>
        <taxon>Eimeriorina</taxon>
        <taxon>Sarcocystidae</taxon>
        <taxon>Cystoisospora</taxon>
    </lineage>
</organism>
<dbReference type="EMBL" id="MIGC01004018">
    <property type="protein sequence ID" value="PHJ18611.1"/>
    <property type="molecule type" value="Genomic_DNA"/>
</dbReference>
<dbReference type="Proteomes" id="UP000221165">
    <property type="component" value="Unassembled WGS sequence"/>
</dbReference>
<dbReference type="AlphaFoldDB" id="A0A2C6JU73"/>
<gene>
    <name evidence="2" type="ORF">CSUI_007561</name>
</gene>
<sequence length="98" mass="10852">GTLPHYLEVGASPASSSSHRSFDAERMTMARNQTSDDRILKPDRQQKETRTPLTAPKRGAATKTSCFEGRRPETVHQLLSYPTAPSSLVCCARRCFSL</sequence>
<evidence type="ECO:0000313" key="3">
    <source>
        <dbReference type="Proteomes" id="UP000221165"/>
    </source>
</evidence>